<dbReference type="WBParaSite" id="RSKR_0000985550.1">
    <property type="protein sequence ID" value="RSKR_0000985550.1"/>
    <property type="gene ID" value="RSKR_0000985550"/>
</dbReference>
<accession>A0AC35UA94</accession>
<protein>
    <submittedName>
        <fullName evidence="2">Restriction endonuclease subunit S</fullName>
    </submittedName>
</protein>
<sequence length="73" mass="8327">MRIGDDAILEPVLYRTNRRRQDIITKPDDTIYAVAAGVYTKKINQAFEVTVTWGKNCLLDYYDVFSPAPPFGD</sequence>
<organism evidence="1 2">
    <name type="scientific">Rhabditophanes sp. KR3021</name>
    <dbReference type="NCBI Taxonomy" id="114890"/>
    <lineage>
        <taxon>Eukaryota</taxon>
        <taxon>Metazoa</taxon>
        <taxon>Ecdysozoa</taxon>
        <taxon>Nematoda</taxon>
        <taxon>Chromadorea</taxon>
        <taxon>Rhabditida</taxon>
        <taxon>Tylenchina</taxon>
        <taxon>Panagrolaimomorpha</taxon>
        <taxon>Strongyloidoidea</taxon>
        <taxon>Alloionematidae</taxon>
        <taxon>Rhabditophanes</taxon>
    </lineage>
</organism>
<proteinExistence type="predicted"/>
<evidence type="ECO:0000313" key="1">
    <source>
        <dbReference type="Proteomes" id="UP000095286"/>
    </source>
</evidence>
<evidence type="ECO:0000313" key="2">
    <source>
        <dbReference type="WBParaSite" id="RSKR_0000985550.1"/>
    </source>
</evidence>
<name>A0AC35UA94_9BILA</name>
<reference evidence="2" key="1">
    <citation type="submission" date="2016-11" db="UniProtKB">
        <authorList>
            <consortium name="WormBaseParasite"/>
        </authorList>
    </citation>
    <scope>IDENTIFICATION</scope>
    <source>
        <strain evidence="2">KR3021</strain>
    </source>
</reference>
<dbReference type="Proteomes" id="UP000095286">
    <property type="component" value="Unplaced"/>
</dbReference>